<feature type="transmembrane region" description="Helical" evidence="1">
    <location>
        <begin position="336"/>
        <end position="353"/>
    </location>
</feature>
<evidence type="ECO:0000313" key="2">
    <source>
        <dbReference type="EMBL" id="QLY39858.1"/>
    </source>
</evidence>
<dbReference type="Pfam" id="PF14907">
    <property type="entry name" value="NTP_transf_5"/>
    <property type="match status" value="1"/>
</dbReference>
<dbReference type="RefSeq" id="WP_312032347.1">
    <property type="nucleotide sequence ID" value="NZ_CP051151.1"/>
</dbReference>
<dbReference type="AlphaFoldDB" id="A0A7L6N3R4"/>
<sequence>MDVNKAMVLLNHIIKQEKISEPLTQADYKILRANQLSGTIYPLIKDQENLYKGFKEDYFRYIQRDEIQVQLIKEINGLFNQHQIDHIFLKGSYLKTLYPHSFMRVMGDIDILVRPESMDKVHKVLEEHHFKNWHNSSNHDCFIKDKINVEIHPKLDSEFSKAYGDLFLNPWLYASTKDAHRYHLSDSYRFYYQLYHMIKHLYHSGVGLRTFIDLYYLLNTTSFHKDVYEEIYDKFPKKDFVNFIQCLVKRYFTNVGLLKKELCGKINQNQINEFITYVTHSGTHGIGEDHNLFIGGMASKHGKNEFIIWTKIKFLFSKAFLPFKAMKGMYRYLRKYPFLLPVAYIQRIFSLLFRKSSRRKLKRMSANKDDIQYVEKLFIDIGIK</sequence>
<dbReference type="GO" id="GO:0016740">
    <property type="term" value="F:transferase activity"/>
    <property type="evidence" value="ECO:0007669"/>
    <property type="project" value="UniProtKB-KW"/>
</dbReference>
<dbReference type="InterPro" id="IPR039498">
    <property type="entry name" value="NTP_transf_5"/>
</dbReference>
<dbReference type="KEGG" id="tbk:HF295_02875"/>
<keyword evidence="1" id="KW-0812">Transmembrane</keyword>
<dbReference type="Gene3D" id="3.30.460.40">
    <property type="match status" value="1"/>
</dbReference>
<name>A0A7L6N3R4_9MOLU</name>
<evidence type="ECO:0000313" key="3">
    <source>
        <dbReference type="Proteomes" id="UP000512167"/>
    </source>
</evidence>
<gene>
    <name evidence="2" type="ORF">HF295_02875</name>
</gene>
<protein>
    <submittedName>
        <fullName evidence="2">Nucleotidyltransferase family protein</fullName>
    </submittedName>
</protein>
<reference evidence="2 3" key="1">
    <citation type="submission" date="2020-04" db="EMBL/GenBank/DDBJ databases">
        <authorList>
            <person name="Zheng R.K."/>
            <person name="Sun C.M."/>
        </authorList>
    </citation>
    <scope>NUCLEOTIDE SEQUENCE [LARGE SCALE GENOMIC DNA]</scope>
    <source>
        <strain evidence="3">zrk29</strain>
    </source>
</reference>
<keyword evidence="1" id="KW-0472">Membrane</keyword>
<organism evidence="2 3">
    <name type="scientific">Hujiaoplasma nucleasis</name>
    <dbReference type="NCBI Taxonomy" id="2725268"/>
    <lineage>
        <taxon>Bacteria</taxon>
        <taxon>Bacillati</taxon>
        <taxon>Mycoplasmatota</taxon>
        <taxon>Mollicutes</taxon>
        <taxon>Candidatus Izemoplasmatales</taxon>
        <taxon>Hujiaoplasmataceae</taxon>
        <taxon>Hujiaoplasma</taxon>
    </lineage>
</organism>
<accession>A0A7L6N3R4</accession>
<keyword evidence="2" id="KW-0808">Transferase</keyword>
<keyword evidence="1" id="KW-1133">Transmembrane helix</keyword>
<proteinExistence type="predicted"/>
<dbReference type="Proteomes" id="UP000512167">
    <property type="component" value="Chromosome"/>
</dbReference>
<dbReference type="EMBL" id="CP051151">
    <property type="protein sequence ID" value="QLY39858.1"/>
    <property type="molecule type" value="Genomic_DNA"/>
</dbReference>
<keyword evidence="3" id="KW-1185">Reference proteome</keyword>
<evidence type="ECO:0000256" key="1">
    <source>
        <dbReference type="SAM" id="Phobius"/>
    </source>
</evidence>